<proteinExistence type="predicted"/>
<name>A0A562ID62_MICOL</name>
<dbReference type="RefSeq" id="WP_281292103.1">
    <property type="nucleotide sequence ID" value="NZ_BAAATQ010000017.1"/>
</dbReference>
<keyword evidence="2" id="KW-1185">Reference proteome</keyword>
<organism evidence="1 2">
    <name type="scientific">Micromonospora olivasterospora</name>
    <dbReference type="NCBI Taxonomy" id="1880"/>
    <lineage>
        <taxon>Bacteria</taxon>
        <taxon>Bacillati</taxon>
        <taxon>Actinomycetota</taxon>
        <taxon>Actinomycetes</taxon>
        <taxon>Micromonosporales</taxon>
        <taxon>Micromonosporaceae</taxon>
        <taxon>Micromonospora</taxon>
    </lineage>
</organism>
<sequence length="41" mass="4360">MADPRRRGRDTRRLITDRAAAVLTPSADPAAGPVTADRLDG</sequence>
<evidence type="ECO:0000313" key="2">
    <source>
        <dbReference type="Proteomes" id="UP000319825"/>
    </source>
</evidence>
<protein>
    <submittedName>
        <fullName evidence="1">Uncharacterized protein</fullName>
    </submittedName>
</protein>
<accession>A0A562ID62</accession>
<reference evidence="1 2" key="1">
    <citation type="submission" date="2019-07" db="EMBL/GenBank/DDBJ databases">
        <title>R&amp;d 2014.</title>
        <authorList>
            <person name="Klenk H.-P."/>
        </authorList>
    </citation>
    <scope>NUCLEOTIDE SEQUENCE [LARGE SCALE GENOMIC DNA]</scope>
    <source>
        <strain evidence="1 2">DSM 43868</strain>
    </source>
</reference>
<comment type="caution">
    <text evidence="1">The sequence shown here is derived from an EMBL/GenBank/DDBJ whole genome shotgun (WGS) entry which is preliminary data.</text>
</comment>
<dbReference type="EMBL" id="VLKE01000001">
    <property type="protein sequence ID" value="TWH68653.1"/>
    <property type="molecule type" value="Genomic_DNA"/>
</dbReference>
<dbReference type="Proteomes" id="UP000319825">
    <property type="component" value="Unassembled WGS sequence"/>
</dbReference>
<evidence type="ECO:0000313" key="1">
    <source>
        <dbReference type="EMBL" id="TWH68653.1"/>
    </source>
</evidence>
<gene>
    <name evidence="1" type="ORF">JD77_03650</name>
</gene>
<dbReference type="AlphaFoldDB" id="A0A562ID62"/>